<feature type="domain" description="TonB-dependent receptor-like beta-barrel" evidence="14">
    <location>
        <begin position="313"/>
        <end position="784"/>
    </location>
</feature>
<evidence type="ECO:0000313" key="16">
    <source>
        <dbReference type="EMBL" id="RVT42346.1"/>
    </source>
</evidence>
<feature type="domain" description="TonB-dependent receptor plug" evidence="15">
    <location>
        <begin position="57"/>
        <end position="168"/>
    </location>
</feature>
<dbReference type="InterPro" id="IPR036942">
    <property type="entry name" value="Beta-barrel_TonB_sf"/>
</dbReference>
<evidence type="ECO:0000259" key="14">
    <source>
        <dbReference type="Pfam" id="PF00593"/>
    </source>
</evidence>
<evidence type="ECO:0000256" key="4">
    <source>
        <dbReference type="ARBA" id="ARBA00022496"/>
    </source>
</evidence>
<dbReference type="PROSITE" id="PS52016">
    <property type="entry name" value="TONB_DEPENDENT_REC_3"/>
    <property type="match status" value="1"/>
</dbReference>
<protein>
    <submittedName>
        <fullName evidence="16">TonB-dependent receptor</fullName>
    </submittedName>
</protein>
<keyword evidence="13" id="KW-0732">Signal</keyword>
<dbReference type="RefSeq" id="WP_127690522.1">
    <property type="nucleotide sequence ID" value="NZ_RZUL01000002.1"/>
</dbReference>
<proteinExistence type="inferred from homology"/>
<feature type="chain" id="PRO_5019135640" evidence="13">
    <location>
        <begin position="22"/>
        <end position="819"/>
    </location>
</feature>
<evidence type="ECO:0000256" key="6">
    <source>
        <dbReference type="ARBA" id="ARBA00023004"/>
    </source>
</evidence>
<evidence type="ECO:0000313" key="17">
    <source>
        <dbReference type="Proteomes" id="UP000282977"/>
    </source>
</evidence>
<keyword evidence="3 11" id="KW-1134">Transmembrane beta strand</keyword>
<dbReference type="Gene3D" id="2.40.170.20">
    <property type="entry name" value="TonB-dependent receptor, beta-barrel domain"/>
    <property type="match status" value="3"/>
</dbReference>
<feature type="signal peptide" evidence="13">
    <location>
        <begin position="1"/>
        <end position="21"/>
    </location>
</feature>
<evidence type="ECO:0000256" key="13">
    <source>
        <dbReference type="SAM" id="SignalP"/>
    </source>
</evidence>
<gene>
    <name evidence="16" type="ORF">ENE74_09135</name>
</gene>
<keyword evidence="2 11" id="KW-0813">Transport</keyword>
<keyword evidence="17" id="KW-1185">Reference proteome</keyword>
<dbReference type="GO" id="GO:0006826">
    <property type="term" value="P:iron ion transport"/>
    <property type="evidence" value="ECO:0007669"/>
    <property type="project" value="UniProtKB-KW"/>
</dbReference>
<keyword evidence="10 11" id="KW-0998">Cell outer membrane</keyword>
<evidence type="ECO:0000256" key="8">
    <source>
        <dbReference type="ARBA" id="ARBA00023077"/>
    </source>
</evidence>
<dbReference type="Pfam" id="PF07715">
    <property type="entry name" value="Plug"/>
    <property type="match status" value="1"/>
</dbReference>
<dbReference type="Proteomes" id="UP000282977">
    <property type="component" value="Unassembled WGS sequence"/>
</dbReference>
<evidence type="ECO:0000256" key="1">
    <source>
        <dbReference type="ARBA" id="ARBA00004571"/>
    </source>
</evidence>
<dbReference type="OrthoDB" id="9760333at2"/>
<accession>A0A437JA06</accession>
<dbReference type="InterPro" id="IPR039426">
    <property type="entry name" value="TonB-dep_rcpt-like"/>
</dbReference>
<comment type="caution">
    <text evidence="16">The sequence shown here is derived from an EMBL/GenBank/DDBJ whole genome shotgun (WGS) entry which is preliminary data.</text>
</comment>
<keyword evidence="7" id="KW-0406">Ion transport</keyword>
<reference evidence="16 17" key="1">
    <citation type="submission" date="2019-01" db="EMBL/GenBank/DDBJ databases">
        <authorList>
            <person name="Chen W.-M."/>
        </authorList>
    </citation>
    <scope>NUCLEOTIDE SEQUENCE [LARGE SCALE GENOMIC DNA]</scope>
    <source>
        <strain evidence="16 17">TLA-22</strain>
    </source>
</reference>
<name>A0A437JA06_9SPHN</name>
<dbReference type="PANTHER" id="PTHR32552">
    <property type="entry name" value="FERRICHROME IRON RECEPTOR-RELATED"/>
    <property type="match status" value="1"/>
</dbReference>
<dbReference type="InterPro" id="IPR000531">
    <property type="entry name" value="Beta-barrel_TonB"/>
</dbReference>
<evidence type="ECO:0000256" key="3">
    <source>
        <dbReference type="ARBA" id="ARBA00022452"/>
    </source>
</evidence>
<comment type="subcellular location">
    <subcellularLocation>
        <location evidence="1 11">Cell outer membrane</location>
        <topology evidence="1 11">Multi-pass membrane protein</topology>
    </subcellularLocation>
</comment>
<dbReference type="PANTHER" id="PTHR32552:SF81">
    <property type="entry name" value="TONB-DEPENDENT OUTER MEMBRANE RECEPTOR"/>
    <property type="match status" value="1"/>
</dbReference>
<evidence type="ECO:0000256" key="10">
    <source>
        <dbReference type="ARBA" id="ARBA00023237"/>
    </source>
</evidence>
<dbReference type="InterPro" id="IPR012910">
    <property type="entry name" value="Plug_dom"/>
</dbReference>
<keyword evidence="16" id="KW-0675">Receptor</keyword>
<evidence type="ECO:0000256" key="12">
    <source>
        <dbReference type="RuleBase" id="RU003357"/>
    </source>
</evidence>
<organism evidence="16 17">
    <name type="scientific">Sphingobium algorifonticola</name>
    <dbReference type="NCBI Taxonomy" id="2008318"/>
    <lineage>
        <taxon>Bacteria</taxon>
        <taxon>Pseudomonadati</taxon>
        <taxon>Pseudomonadota</taxon>
        <taxon>Alphaproteobacteria</taxon>
        <taxon>Sphingomonadales</taxon>
        <taxon>Sphingomonadaceae</taxon>
        <taxon>Sphingobium</taxon>
    </lineage>
</organism>
<keyword evidence="5 11" id="KW-0812">Transmembrane</keyword>
<evidence type="ECO:0000256" key="9">
    <source>
        <dbReference type="ARBA" id="ARBA00023136"/>
    </source>
</evidence>
<keyword evidence="4" id="KW-0410">Iron transport</keyword>
<keyword evidence="8 12" id="KW-0798">TonB box</keyword>
<dbReference type="EMBL" id="RZUL01000002">
    <property type="protein sequence ID" value="RVT42346.1"/>
    <property type="molecule type" value="Genomic_DNA"/>
</dbReference>
<dbReference type="SUPFAM" id="SSF56935">
    <property type="entry name" value="Porins"/>
    <property type="match status" value="1"/>
</dbReference>
<evidence type="ECO:0000256" key="2">
    <source>
        <dbReference type="ARBA" id="ARBA00022448"/>
    </source>
</evidence>
<evidence type="ECO:0000256" key="5">
    <source>
        <dbReference type="ARBA" id="ARBA00022692"/>
    </source>
</evidence>
<evidence type="ECO:0000259" key="15">
    <source>
        <dbReference type="Pfam" id="PF07715"/>
    </source>
</evidence>
<keyword evidence="6" id="KW-0408">Iron</keyword>
<evidence type="ECO:0000256" key="7">
    <source>
        <dbReference type="ARBA" id="ARBA00023065"/>
    </source>
</evidence>
<dbReference type="Pfam" id="PF00593">
    <property type="entry name" value="TonB_dep_Rec_b-barrel"/>
    <property type="match status" value="1"/>
</dbReference>
<comment type="similarity">
    <text evidence="11 12">Belongs to the TonB-dependent receptor family.</text>
</comment>
<keyword evidence="9 11" id="KW-0472">Membrane</keyword>
<sequence length="819" mass="87139">MTRRTWIIAALLSGAVNPAIALASGADEVQASDAAAETEQSGLADIIVTARRVSENLQTTPVAVTAFGPEVLARNSAFDIRAIATQAPNVNLQAGGNAAGGNNTQIFIRGIGQDDFLPTADPGVGVYVDGVYLGRSVGGLLKAADLSQVEVLRGPQGTLFGRNTIGGALNIRTADPELGVVKGNIELNVGNYDMIGVNAALNLPLGDTVAARVSGTYRKRDGYGESTTDGTEFGNEDYGLIRGKLLWEASDAVTVTLSGDWYQQRQNNNPVAVYGLVCADGTLGVCSTQAGTNIPNVGNSSIIALYNGFVGGPSGNPFTNAELRPLTDPYDSGATAPSQDDAEIWGVSSTVDWAVSDSLSFKSITAFRKLNAQFQSDNDGASVNIASTDDDFRQRQFSQEVQAILDLDRLNAVLGLYYFNEKSSDLNTVNITPGLYASLNSSPVLVGQTVTPCALAARTPIPGTPFFSYGSGFGCTNNIANTTLDNELLVDQTVRVRNFAAFGQGTFQATEKLSFTAGLRLTYEKKFFDYFQQRLGVSASLGTPYYAVAPSSAKDSWTDLSPRFGAEYRFTPKIMGYASYARGFKSGTFNGRATNTQGVASVDPETVNQFEVGLKTQTADNRLRVNVAGFYSIYRDLQLQSVVQDPAQGLLINLVNAGRARVYGAELEILAKPIPAIELGLAGGYTNSRITEIDAAVAAATGVADGNTLKKAPKWNFTASGQVTQPIDGVGDVLARIEYVYVGKQFHDAANNPDTVEDSYGLLNGRLALTIGDRYSIAVYGRNLTDEVYFNSLFRTGGGQSVAYVARGREFGVSLKWDF</sequence>
<evidence type="ECO:0000256" key="11">
    <source>
        <dbReference type="PROSITE-ProRule" id="PRU01360"/>
    </source>
</evidence>
<dbReference type="GO" id="GO:0009279">
    <property type="term" value="C:cell outer membrane"/>
    <property type="evidence" value="ECO:0007669"/>
    <property type="project" value="UniProtKB-SubCell"/>
</dbReference>
<dbReference type="AlphaFoldDB" id="A0A437JA06"/>